<dbReference type="EMBL" id="JACHNY010000005">
    <property type="protein sequence ID" value="MBB4618636.1"/>
    <property type="molecule type" value="Genomic_DNA"/>
</dbReference>
<proteinExistence type="predicted"/>
<evidence type="ECO:0000313" key="2">
    <source>
        <dbReference type="Proteomes" id="UP000574769"/>
    </source>
</evidence>
<sequence>MTPPDPQQVAEIAGRLSKAQREWIASVDPFAWVIDNESIPADLLFRSGYMGFHGWVATCRLSPIGCLVRNFIKGNHHD</sequence>
<dbReference type="Proteomes" id="UP000574769">
    <property type="component" value="Unassembled WGS sequence"/>
</dbReference>
<reference evidence="1 2" key="1">
    <citation type="submission" date="2020-08" db="EMBL/GenBank/DDBJ databases">
        <title>Genomic Encyclopedia of Type Strains, Phase IV (KMG-IV): sequencing the most valuable type-strain genomes for metagenomic binning, comparative biology and taxonomic classification.</title>
        <authorList>
            <person name="Goeker M."/>
        </authorList>
    </citation>
    <scope>NUCLEOTIDE SEQUENCE [LARGE SCALE GENOMIC DNA]</scope>
    <source>
        <strain evidence="1 2">DSM 15867</strain>
    </source>
</reference>
<keyword evidence="2" id="KW-1185">Reference proteome</keyword>
<evidence type="ECO:0000313" key="1">
    <source>
        <dbReference type="EMBL" id="MBB4618636.1"/>
    </source>
</evidence>
<organism evidence="1 2">
    <name type="scientific">Sphingomonas abaci</name>
    <dbReference type="NCBI Taxonomy" id="237611"/>
    <lineage>
        <taxon>Bacteria</taxon>
        <taxon>Pseudomonadati</taxon>
        <taxon>Pseudomonadota</taxon>
        <taxon>Alphaproteobacteria</taxon>
        <taxon>Sphingomonadales</taxon>
        <taxon>Sphingomonadaceae</taxon>
        <taxon>Sphingomonas</taxon>
    </lineage>
</organism>
<comment type="caution">
    <text evidence="1">The sequence shown here is derived from an EMBL/GenBank/DDBJ whole genome shotgun (WGS) entry which is preliminary data.</text>
</comment>
<dbReference type="AlphaFoldDB" id="A0A7W7AKB6"/>
<dbReference type="RefSeq" id="WP_184115661.1">
    <property type="nucleotide sequence ID" value="NZ_JACHNY010000005.1"/>
</dbReference>
<accession>A0A7W7AKB6</accession>
<name>A0A7W7AKB6_9SPHN</name>
<gene>
    <name evidence="1" type="ORF">GGQ96_002779</name>
</gene>
<protein>
    <submittedName>
        <fullName evidence="1">Uncharacterized protein</fullName>
    </submittedName>
</protein>